<dbReference type="EMBL" id="KZ857412">
    <property type="protein sequence ID" value="RDX48412.1"/>
    <property type="molecule type" value="Genomic_DNA"/>
</dbReference>
<dbReference type="PROSITE" id="PS00086">
    <property type="entry name" value="CYTOCHROME_P450"/>
    <property type="match status" value="1"/>
</dbReference>
<keyword evidence="6" id="KW-0812">Transmembrane</keyword>
<dbReference type="AlphaFoldDB" id="A0A371D7D4"/>
<dbReference type="GO" id="GO:0020037">
    <property type="term" value="F:heme binding"/>
    <property type="evidence" value="ECO:0007669"/>
    <property type="project" value="InterPro"/>
</dbReference>
<evidence type="ECO:0000256" key="6">
    <source>
        <dbReference type="ARBA" id="ARBA00022692"/>
    </source>
</evidence>
<dbReference type="InterPro" id="IPR002401">
    <property type="entry name" value="Cyt_P450_E_grp-I"/>
</dbReference>
<dbReference type="GO" id="GO:0016705">
    <property type="term" value="F:oxidoreductase activity, acting on paired donors, with incorporation or reduction of molecular oxygen"/>
    <property type="evidence" value="ECO:0007669"/>
    <property type="project" value="InterPro"/>
</dbReference>
<comment type="pathway">
    <text evidence="3">Secondary metabolite biosynthesis.</text>
</comment>
<dbReference type="PRINTS" id="PR00385">
    <property type="entry name" value="P450"/>
</dbReference>
<comment type="similarity">
    <text evidence="4 14">Belongs to the cytochrome P450 family.</text>
</comment>
<dbReference type="GO" id="GO:0005506">
    <property type="term" value="F:iron ion binding"/>
    <property type="evidence" value="ECO:0007669"/>
    <property type="project" value="InterPro"/>
</dbReference>
<evidence type="ECO:0000256" key="9">
    <source>
        <dbReference type="ARBA" id="ARBA00023002"/>
    </source>
</evidence>
<dbReference type="SUPFAM" id="SSF48264">
    <property type="entry name" value="Cytochrome P450"/>
    <property type="match status" value="1"/>
</dbReference>
<dbReference type="CDD" id="cd11065">
    <property type="entry name" value="CYP64-like"/>
    <property type="match status" value="1"/>
</dbReference>
<dbReference type="InterPro" id="IPR001128">
    <property type="entry name" value="Cyt_P450"/>
</dbReference>
<organism evidence="15 16">
    <name type="scientific">Lentinus brumalis</name>
    <dbReference type="NCBI Taxonomy" id="2498619"/>
    <lineage>
        <taxon>Eukaryota</taxon>
        <taxon>Fungi</taxon>
        <taxon>Dikarya</taxon>
        <taxon>Basidiomycota</taxon>
        <taxon>Agaricomycotina</taxon>
        <taxon>Agaricomycetes</taxon>
        <taxon>Polyporales</taxon>
        <taxon>Polyporaceae</taxon>
        <taxon>Lentinus</taxon>
    </lineage>
</organism>
<evidence type="ECO:0000313" key="15">
    <source>
        <dbReference type="EMBL" id="RDX48412.1"/>
    </source>
</evidence>
<evidence type="ECO:0000256" key="12">
    <source>
        <dbReference type="ARBA" id="ARBA00023136"/>
    </source>
</evidence>
<comment type="cofactor">
    <cofactor evidence="1 13">
        <name>heme</name>
        <dbReference type="ChEBI" id="CHEBI:30413"/>
    </cofactor>
</comment>
<evidence type="ECO:0000256" key="4">
    <source>
        <dbReference type="ARBA" id="ARBA00010617"/>
    </source>
</evidence>
<evidence type="ECO:0000256" key="8">
    <source>
        <dbReference type="ARBA" id="ARBA00022989"/>
    </source>
</evidence>
<dbReference type="InterPro" id="IPR050364">
    <property type="entry name" value="Cytochrome_P450_fung"/>
</dbReference>
<dbReference type="OrthoDB" id="2789670at2759"/>
<evidence type="ECO:0000256" key="14">
    <source>
        <dbReference type="RuleBase" id="RU000461"/>
    </source>
</evidence>
<keyword evidence="9 14" id="KW-0560">Oxidoreductase</keyword>
<dbReference type="PANTHER" id="PTHR46300:SF7">
    <property type="entry name" value="P450, PUTATIVE (EUROFUNG)-RELATED"/>
    <property type="match status" value="1"/>
</dbReference>
<dbReference type="InterPro" id="IPR036396">
    <property type="entry name" value="Cyt_P450_sf"/>
</dbReference>
<evidence type="ECO:0000256" key="10">
    <source>
        <dbReference type="ARBA" id="ARBA00023004"/>
    </source>
</evidence>
<name>A0A371D7D4_9APHY</name>
<evidence type="ECO:0000256" key="1">
    <source>
        <dbReference type="ARBA" id="ARBA00001971"/>
    </source>
</evidence>
<dbReference type="PANTHER" id="PTHR46300">
    <property type="entry name" value="P450, PUTATIVE (EUROFUNG)-RELATED-RELATED"/>
    <property type="match status" value="1"/>
</dbReference>
<comment type="subcellular location">
    <subcellularLocation>
        <location evidence="2">Membrane</location>
        <topology evidence="2">Single-pass membrane protein</topology>
    </subcellularLocation>
</comment>
<dbReference type="Pfam" id="PF00067">
    <property type="entry name" value="p450"/>
    <property type="match status" value="1"/>
</dbReference>
<dbReference type="GO" id="GO:0016020">
    <property type="term" value="C:membrane"/>
    <property type="evidence" value="ECO:0007669"/>
    <property type="project" value="UniProtKB-SubCell"/>
</dbReference>
<evidence type="ECO:0000256" key="3">
    <source>
        <dbReference type="ARBA" id="ARBA00005179"/>
    </source>
</evidence>
<evidence type="ECO:0000256" key="7">
    <source>
        <dbReference type="ARBA" id="ARBA00022723"/>
    </source>
</evidence>
<sequence>MAFSSADLLITALCVLYSLWLWTRSRRARHLPHPPGPRGLPLLGNLFDVPSPQAFSWKTYLRWGRQYHSDIIRVSALGMNIVVANTLEVVNELLDKRSAIYSDRPRMVMLNELTGFGWGLAFMPYGEPWRDSRRMAHHEFHTTPVKRFRPQELRFVRQFLFNMYRHPERMMDNLRQMAGATILSIGYDIDVKSMHDHWIVTAEAAAESISETTNAGSYLVDVIPMLKYVPEWFPGAGFQKKARIWRESVDRLLNAPYEDVQKRLPTGEVADCAAKSLIEAFGKSPKNPAYTDHILRATLGSLYVGGADTTVSALGSFFLAMVLYPEVQEKARKELDHIVGSHRLPDFSDQPSLPYIEAIVKETLRWNPVVPLDVPHMLTQDDVYNGYYFPKGTLVVANTWAILHDEKTYPEPAKYNPDRFLRSDGSLDPNVRDPSVAAFGFGRRICPGRFMAVDSIWITIASVLSVFEIRKAVGEDGKEITPDGEYHRGFLCHPKSFPCIIKPRSEEHEALLQELAQGDA</sequence>
<reference evidence="15 16" key="1">
    <citation type="journal article" date="2018" name="Biotechnol. Biofuels">
        <title>Integrative visual omics of the white-rot fungus Polyporus brumalis exposes the biotechnological potential of its oxidative enzymes for delignifying raw plant biomass.</title>
        <authorList>
            <person name="Miyauchi S."/>
            <person name="Rancon A."/>
            <person name="Drula E."/>
            <person name="Hage H."/>
            <person name="Chaduli D."/>
            <person name="Favel A."/>
            <person name="Grisel S."/>
            <person name="Henrissat B."/>
            <person name="Herpoel-Gimbert I."/>
            <person name="Ruiz-Duenas F.J."/>
            <person name="Chevret D."/>
            <person name="Hainaut M."/>
            <person name="Lin J."/>
            <person name="Wang M."/>
            <person name="Pangilinan J."/>
            <person name="Lipzen A."/>
            <person name="Lesage-Meessen L."/>
            <person name="Navarro D."/>
            <person name="Riley R."/>
            <person name="Grigoriev I.V."/>
            <person name="Zhou S."/>
            <person name="Raouche S."/>
            <person name="Rosso M.N."/>
        </authorList>
    </citation>
    <scope>NUCLEOTIDE SEQUENCE [LARGE SCALE GENOMIC DNA]</scope>
    <source>
        <strain evidence="15 16">BRFM 1820</strain>
    </source>
</reference>
<keyword evidence="16" id="KW-1185">Reference proteome</keyword>
<proteinExistence type="inferred from homology"/>
<feature type="binding site" description="axial binding residue" evidence="13">
    <location>
        <position position="446"/>
    </location>
    <ligand>
        <name>heme</name>
        <dbReference type="ChEBI" id="CHEBI:30413"/>
    </ligand>
    <ligandPart>
        <name>Fe</name>
        <dbReference type="ChEBI" id="CHEBI:18248"/>
    </ligandPart>
</feature>
<gene>
    <name evidence="15" type="ORF">OH76DRAFT_1440502</name>
</gene>
<dbReference type="Proteomes" id="UP000256964">
    <property type="component" value="Unassembled WGS sequence"/>
</dbReference>
<evidence type="ECO:0000313" key="16">
    <source>
        <dbReference type="Proteomes" id="UP000256964"/>
    </source>
</evidence>
<accession>A0A371D7D4</accession>
<dbReference type="STRING" id="139420.A0A371D7D4"/>
<evidence type="ECO:0000256" key="13">
    <source>
        <dbReference type="PIRSR" id="PIRSR602401-1"/>
    </source>
</evidence>
<evidence type="ECO:0000256" key="5">
    <source>
        <dbReference type="ARBA" id="ARBA00022617"/>
    </source>
</evidence>
<keyword evidence="5 13" id="KW-0349">Heme</keyword>
<evidence type="ECO:0000256" key="11">
    <source>
        <dbReference type="ARBA" id="ARBA00023033"/>
    </source>
</evidence>
<keyword evidence="8" id="KW-1133">Transmembrane helix</keyword>
<keyword evidence="10 13" id="KW-0408">Iron</keyword>
<protein>
    <submittedName>
        <fullName evidence="15">Cytochrome P450</fullName>
    </submittedName>
</protein>
<dbReference type="PRINTS" id="PR00463">
    <property type="entry name" value="EP450I"/>
</dbReference>
<evidence type="ECO:0000256" key="2">
    <source>
        <dbReference type="ARBA" id="ARBA00004167"/>
    </source>
</evidence>
<keyword evidence="12" id="KW-0472">Membrane</keyword>
<keyword evidence="11 14" id="KW-0503">Monooxygenase</keyword>
<keyword evidence="7 13" id="KW-0479">Metal-binding</keyword>
<dbReference type="InterPro" id="IPR017972">
    <property type="entry name" value="Cyt_P450_CS"/>
</dbReference>
<dbReference type="Gene3D" id="1.10.630.10">
    <property type="entry name" value="Cytochrome P450"/>
    <property type="match status" value="1"/>
</dbReference>
<dbReference type="GO" id="GO:0004497">
    <property type="term" value="F:monooxygenase activity"/>
    <property type="evidence" value="ECO:0007669"/>
    <property type="project" value="UniProtKB-KW"/>
</dbReference>